<keyword evidence="5 7" id="KW-1133">Transmembrane helix</keyword>
<feature type="transmembrane region" description="Helical" evidence="7">
    <location>
        <begin position="792"/>
        <end position="811"/>
    </location>
</feature>
<dbReference type="InterPro" id="IPR050545">
    <property type="entry name" value="Mycobact_MmpL"/>
</dbReference>
<dbReference type="SUPFAM" id="SSF82866">
    <property type="entry name" value="Multidrug efflux transporter AcrB transmembrane domain"/>
    <property type="match status" value="2"/>
</dbReference>
<dbReference type="Proteomes" id="UP000051565">
    <property type="component" value="Unassembled WGS sequence"/>
</dbReference>
<dbReference type="OrthoDB" id="9782006at2"/>
<feature type="transmembrane region" description="Helical" evidence="7">
    <location>
        <begin position="351"/>
        <end position="379"/>
    </location>
</feature>
<dbReference type="EMBL" id="JQBT01000033">
    <property type="protein sequence ID" value="KRN78777.1"/>
    <property type="molecule type" value="Genomic_DNA"/>
</dbReference>
<dbReference type="InterPro" id="IPR004869">
    <property type="entry name" value="MMPL_dom"/>
</dbReference>
<feature type="transmembrane region" description="Helical" evidence="7">
    <location>
        <begin position="832"/>
        <end position="852"/>
    </location>
</feature>
<keyword evidence="6 7" id="KW-0472">Membrane</keyword>
<organism evidence="9 10">
    <name type="scientific">Fructilactobacillus lindneri DSM 20690 = JCM 11027</name>
    <dbReference type="NCBI Taxonomy" id="1122148"/>
    <lineage>
        <taxon>Bacteria</taxon>
        <taxon>Bacillati</taxon>
        <taxon>Bacillota</taxon>
        <taxon>Bacilli</taxon>
        <taxon>Lactobacillales</taxon>
        <taxon>Lactobacillaceae</taxon>
        <taxon>Fructilactobacillus</taxon>
    </lineage>
</organism>
<evidence type="ECO:0000256" key="1">
    <source>
        <dbReference type="ARBA" id="ARBA00004651"/>
    </source>
</evidence>
<comment type="caution">
    <text evidence="9">The sequence shown here is derived from an EMBL/GenBank/DDBJ whole genome shotgun (WGS) entry which is preliminary data.</text>
</comment>
<name>A0A0R2JNP4_9LACO</name>
<comment type="subcellular location">
    <subcellularLocation>
        <location evidence="1">Cell membrane</location>
        <topology evidence="1">Multi-pass membrane protein</topology>
    </subcellularLocation>
</comment>
<keyword evidence="4 7" id="KW-0812">Transmembrane</keyword>
<dbReference type="AlphaFoldDB" id="A0A0R2JNP4"/>
<feature type="transmembrane region" description="Helical" evidence="7">
    <location>
        <begin position="281"/>
        <end position="302"/>
    </location>
</feature>
<feature type="transmembrane region" description="Helical" evidence="7">
    <location>
        <begin position="12"/>
        <end position="30"/>
    </location>
</feature>
<feature type="transmembrane region" description="Helical" evidence="7">
    <location>
        <begin position="232"/>
        <end position="251"/>
    </location>
</feature>
<feature type="transmembrane region" description="Helical" evidence="7">
    <location>
        <begin position="858"/>
        <end position="889"/>
    </location>
</feature>
<dbReference type="PATRIC" id="fig|1122148.6.peg.1082"/>
<dbReference type="Gene3D" id="1.20.1640.10">
    <property type="entry name" value="Multidrug efflux transporter AcrB transmembrane domain"/>
    <property type="match status" value="2"/>
</dbReference>
<feature type="domain" description="SSD" evidence="8">
    <location>
        <begin position="761"/>
        <end position="887"/>
    </location>
</feature>
<dbReference type="PANTHER" id="PTHR33406:SF6">
    <property type="entry name" value="MEMBRANE PROTEIN YDGH-RELATED"/>
    <property type="match status" value="1"/>
</dbReference>
<feature type="transmembrane region" description="Helical" evidence="7">
    <location>
        <begin position="308"/>
        <end position="331"/>
    </location>
</feature>
<evidence type="ECO:0000256" key="2">
    <source>
        <dbReference type="ARBA" id="ARBA00010157"/>
    </source>
</evidence>
<reference evidence="9 10" key="1">
    <citation type="journal article" date="2015" name="Genome Announc.">
        <title>Expanding the biotechnology potential of lactobacilli through comparative genomics of 213 strains and associated genera.</title>
        <authorList>
            <person name="Sun Z."/>
            <person name="Harris H.M."/>
            <person name="McCann A."/>
            <person name="Guo C."/>
            <person name="Argimon S."/>
            <person name="Zhang W."/>
            <person name="Yang X."/>
            <person name="Jeffery I.B."/>
            <person name="Cooney J.C."/>
            <person name="Kagawa T.F."/>
            <person name="Liu W."/>
            <person name="Song Y."/>
            <person name="Salvetti E."/>
            <person name="Wrobel A."/>
            <person name="Rasinkangas P."/>
            <person name="Parkhill J."/>
            <person name="Rea M.C."/>
            <person name="O'Sullivan O."/>
            <person name="Ritari J."/>
            <person name="Douillard F.P."/>
            <person name="Paul Ross R."/>
            <person name="Yang R."/>
            <person name="Briner A.E."/>
            <person name="Felis G.E."/>
            <person name="de Vos W.M."/>
            <person name="Barrangou R."/>
            <person name="Klaenhammer T.R."/>
            <person name="Caufield P.W."/>
            <person name="Cui Y."/>
            <person name="Zhang H."/>
            <person name="O'Toole P.W."/>
        </authorList>
    </citation>
    <scope>NUCLEOTIDE SEQUENCE [LARGE SCALE GENOMIC DNA]</scope>
    <source>
        <strain evidence="9 10">DSM 20690</strain>
    </source>
</reference>
<dbReference type="RefSeq" id="WP_054645990.1">
    <property type="nucleotide sequence ID" value="NZ_FUXS01000002.1"/>
</dbReference>
<feature type="transmembrane region" description="Helical" evidence="7">
    <location>
        <begin position="730"/>
        <end position="749"/>
    </location>
</feature>
<dbReference type="GO" id="GO:0005886">
    <property type="term" value="C:plasma membrane"/>
    <property type="evidence" value="ECO:0007669"/>
    <property type="project" value="UniProtKB-SubCell"/>
</dbReference>
<keyword evidence="3" id="KW-1003">Cell membrane</keyword>
<evidence type="ECO:0000256" key="6">
    <source>
        <dbReference type="ARBA" id="ARBA00023136"/>
    </source>
</evidence>
<sequence>MNKFVKKYTVVAILWIVAVIAAILFLPNINNLEAQKGQTKIPSDMQSQVAENMQKHWGHHISNTRQVVLVYHNDKKINASDQAKINHQLHQLTKKSDYYGIKGVTSVQNTPVAKKQLISKDKTTELVQLNISKQDSVETINNKLQKGARINGLQSYVTGSDILNNDMRVSMVDGIKKTEIIATVFILIVLIIVFRSPIVPLISILTVGVSFITSLSLVMNLVKYFNFPLSNFTQVFMVVVLFGIGTDYNILLYDQFKDDLADGMDKVAATMHARKLAGKTILDSGISVLIGFAALGLANFSIYRSGVAVAIGVILLLLVLLTLNPFFMLTLGGKMFWPVKRLETQKQRSRLWGFLSSKAVQFSVPAILLVLVVVLPLVVMGHGKLNYDDAVELNNKIPSKQGLNIVQKHFSKGTAEPATIYIKANHSLNNEKSLMTIDRITRQLAKRNDVKTVASVTEPSGQPIKQLYLNDQLKTLTGKMSQANSGLSKIQAGAANQSFNGSQLKAIGESAQSIGQHLQNIQSTAGGSNMTAGQQVVALIQQKATAMGSPLNQAQLQVVTGALQQAGAQAQAKQSGMSNDLNGIASDTQNIGNNTQSMANQLQALQGQLAAANEGLGKISQGSAAANDYLSALQSSAVSNDTFYIPNQVLQSKEFKQALNNYLSENQKITKLTVVLKDNPSSSQAMKSINNIQSQVKQNIGGTSLNGSTVAISGQTATMSDTHEIATKDFLRTAIIMLIGILLALMFVTKSILQPLYIEGTLLLAYLSSLTITKLISTVILGQKMLTWNTPFFAFIMIIALGVDYSIFLMRKYQTIDPEAEPAERIVEASKFIGVVVLSSALILGGTFAALIPSGVLTLIQVAIAVVVGLLILIIILPILLSAAINLTYGDQRNSERKRRIK</sequence>
<dbReference type="InterPro" id="IPR000731">
    <property type="entry name" value="SSD"/>
</dbReference>
<feature type="transmembrane region" description="Helical" evidence="7">
    <location>
        <begin position="180"/>
        <end position="212"/>
    </location>
</feature>
<protein>
    <recommendedName>
        <fullName evidence="8">SSD domain-containing protein</fullName>
    </recommendedName>
</protein>
<evidence type="ECO:0000313" key="9">
    <source>
        <dbReference type="EMBL" id="KRN78777.1"/>
    </source>
</evidence>
<accession>A0A0R2JNP4</accession>
<dbReference type="Pfam" id="PF03176">
    <property type="entry name" value="MMPL"/>
    <property type="match status" value="2"/>
</dbReference>
<dbReference type="PANTHER" id="PTHR33406">
    <property type="entry name" value="MEMBRANE PROTEIN MJ1562-RELATED"/>
    <property type="match status" value="1"/>
</dbReference>
<evidence type="ECO:0000259" key="8">
    <source>
        <dbReference type="PROSITE" id="PS50156"/>
    </source>
</evidence>
<dbReference type="PROSITE" id="PS50156">
    <property type="entry name" value="SSD"/>
    <property type="match status" value="1"/>
</dbReference>
<dbReference type="STRING" id="53444.AYR59_02875"/>
<evidence type="ECO:0000256" key="3">
    <source>
        <dbReference type="ARBA" id="ARBA00022475"/>
    </source>
</evidence>
<proteinExistence type="inferred from homology"/>
<evidence type="ECO:0000313" key="10">
    <source>
        <dbReference type="Proteomes" id="UP000051565"/>
    </source>
</evidence>
<comment type="similarity">
    <text evidence="2">Belongs to the resistance-nodulation-cell division (RND) (TC 2.A.6) family. MmpL subfamily.</text>
</comment>
<evidence type="ECO:0000256" key="5">
    <source>
        <dbReference type="ARBA" id="ARBA00022989"/>
    </source>
</evidence>
<gene>
    <name evidence="9" type="ORF">IV52_GL001056</name>
</gene>
<keyword evidence="10" id="KW-1185">Reference proteome</keyword>
<evidence type="ECO:0000256" key="4">
    <source>
        <dbReference type="ARBA" id="ARBA00022692"/>
    </source>
</evidence>
<evidence type="ECO:0000256" key="7">
    <source>
        <dbReference type="SAM" id="Phobius"/>
    </source>
</evidence>